<reference evidence="5" key="1">
    <citation type="journal article" date="2019" name="Int. J. Syst. Evol. Microbiol.">
        <title>The Global Catalogue of Microorganisms (GCM) 10K type strain sequencing project: providing services to taxonomists for standard genome sequencing and annotation.</title>
        <authorList>
            <consortium name="The Broad Institute Genomics Platform"/>
            <consortium name="The Broad Institute Genome Sequencing Center for Infectious Disease"/>
            <person name="Wu L."/>
            <person name="Ma J."/>
        </authorList>
    </citation>
    <scope>NUCLEOTIDE SEQUENCE [LARGE SCALE GENOMIC DNA]</scope>
    <source>
        <strain evidence="5">CGMCC 1.3240</strain>
    </source>
</reference>
<organism evidence="4 5">
    <name type="scientific">Paenibacillus solisilvae</name>
    <dbReference type="NCBI Taxonomy" id="2486751"/>
    <lineage>
        <taxon>Bacteria</taxon>
        <taxon>Bacillati</taxon>
        <taxon>Bacillota</taxon>
        <taxon>Bacilli</taxon>
        <taxon>Bacillales</taxon>
        <taxon>Paenibacillaceae</taxon>
        <taxon>Paenibacillus</taxon>
    </lineage>
</organism>
<dbReference type="InterPro" id="IPR025442">
    <property type="entry name" value="DUF4185"/>
</dbReference>
<keyword evidence="1" id="KW-0732">Signal</keyword>
<dbReference type="RefSeq" id="WP_379188495.1">
    <property type="nucleotide sequence ID" value="NZ_JBHSOW010000043.1"/>
</dbReference>
<keyword evidence="5" id="KW-1185">Reference proteome</keyword>
<evidence type="ECO:0000259" key="2">
    <source>
        <dbReference type="Pfam" id="PF13810"/>
    </source>
</evidence>
<dbReference type="Pfam" id="PF16403">
    <property type="entry name" value="Bact_surface_Ig-like"/>
    <property type="match status" value="1"/>
</dbReference>
<evidence type="ECO:0000313" key="5">
    <source>
        <dbReference type="Proteomes" id="UP001596047"/>
    </source>
</evidence>
<comment type="caution">
    <text evidence="4">The sequence shown here is derived from an EMBL/GenBank/DDBJ whole genome shotgun (WGS) entry which is preliminary data.</text>
</comment>
<name>A0ABW0VWG4_9BACL</name>
<dbReference type="Gene3D" id="2.60.40.10">
    <property type="entry name" value="Immunoglobulins"/>
    <property type="match status" value="1"/>
</dbReference>
<feature type="domain" description="Pesticidal crystal protein Cry22Aa Ig-like" evidence="3">
    <location>
        <begin position="535"/>
        <end position="607"/>
    </location>
</feature>
<dbReference type="SUPFAM" id="SSF50939">
    <property type="entry name" value="Sialidases"/>
    <property type="match status" value="1"/>
</dbReference>
<evidence type="ECO:0000256" key="1">
    <source>
        <dbReference type="SAM" id="SignalP"/>
    </source>
</evidence>
<evidence type="ECO:0000313" key="4">
    <source>
        <dbReference type="EMBL" id="MFC5649940.1"/>
    </source>
</evidence>
<feature type="domain" description="DUF4185" evidence="2">
    <location>
        <begin position="66"/>
        <end position="376"/>
    </location>
</feature>
<gene>
    <name evidence="4" type="ORF">ACFPYJ_12570</name>
</gene>
<dbReference type="EMBL" id="JBHSOW010000043">
    <property type="protein sequence ID" value="MFC5649940.1"/>
    <property type="molecule type" value="Genomic_DNA"/>
</dbReference>
<dbReference type="InterPro" id="IPR013783">
    <property type="entry name" value="Ig-like_fold"/>
</dbReference>
<proteinExistence type="predicted"/>
<accession>A0ABW0VWG4</accession>
<dbReference type="Pfam" id="PF13810">
    <property type="entry name" value="DUF4185"/>
    <property type="match status" value="1"/>
</dbReference>
<evidence type="ECO:0000259" key="3">
    <source>
        <dbReference type="Pfam" id="PF16403"/>
    </source>
</evidence>
<protein>
    <submittedName>
        <fullName evidence="4">DUF4185 domain-containing protein</fullName>
    </submittedName>
</protein>
<dbReference type="InterPro" id="IPR036278">
    <property type="entry name" value="Sialidase_sf"/>
</dbReference>
<feature type="chain" id="PRO_5045653532" evidence="1">
    <location>
        <begin position="29"/>
        <end position="719"/>
    </location>
</feature>
<dbReference type="Proteomes" id="UP001596047">
    <property type="component" value="Unassembled WGS sequence"/>
</dbReference>
<dbReference type="Gene3D" id="2.60.120.260">
    <property type="entry name" value="Galactose-binding domain-like"/>
    <property type="match status" value="1"/>
</dbReference>
<dbReference type="InterPro" id="IPR032179">
    <property type="entry name" value="Cry22Aa_Ig-like"/>
</dbReference>
<sequence>MIRINRKAIGTSMLAAALMVSMALPSFAEGLPQNSDSSAFELTASKAVKIARVTGASREGETVPNPNQTRANYALAATDLGIMWDATTDSSHKKVMVAFGDSYDNGWGGFGGGGSAEGWRSNLLAVSEDAELSDGLTFTSMIMDENKAGYAKEIISSAHNTSGSGDFTAIPTAGITAGARHYIHYMQIKNWGANGRWNTNFSEIAYSDDEGQHWTKSGVKWDGSSKFAQAAYVKDGGYIYMFGTPAGRFDSAYLARVAEADMLHKDHYEYWNGSGWSVNNEAAAAAVVDAPVSELSVVYNSYYDKWIMTYLNENRYAIVMRSSSSLTSGWSDESEIVTGAEFPGLYGGFIHPWTNSGNDLYFLMSEWGPYNVFLMRAKLDIGTPLHNLVADPSFEKQAAETISAPWTLEEGKGGVDHGMLSRAGSSNVWLRNTTGWNAITQTVPVEANTEYSLTGFVKTSQNNNAGYFGVRGAAGNILKETKFERYDNYTKLNVRFNSGSNSEVKIFTGMHASGDTWVQIDDYMLLPVDTNPPVITLLGDAEVELPLGASFTDAGAAAADGRDGDLSHKIIVEGSVNTGIVGTYTLTYKVSDSDGNAAVPVTRTVQVTGAAYTVSSVLFKDTDGGAITKLPKKGFVTASANVRNNTGAAKTVTLVAALYNKKGELENISGITKLLVSGAEETFTGGFKLPGNNSGYTMKVFIADSLNDLKPVSNTVELN</sequence>
<feature type="signal peptide" evidence="1">
    <location>
        <begin position="1"/>
        <end position="28"/>
    </location>
</feature>